<proteinExistence type="predicted"/>
<evidence type="ECO:0000313" key="4">
    <source>
        <dbReference type="Proteomes" id="UP000319004"/>
    </source>
</evidence>
<evidence type="ECO:0000256" key="1">
    <source>
        <dbReference type="SAM" id="MobiDB-lite"/>
    </source>
</evidence>
<dbReference type="AlphaFoldDB" id="A0A518HI68"/>
<feature type="region of interest" description="Disordered" evidence="1">
    <location>
        <begin position="147"/>
        <end position="167"/>
    </location>
</feature>
<feature type="transmembrane region" description="Helical" evidence="2">
    <location>
        <begin position="12"/>
        <end position="32"/>
    </location>
</feature>
<name>A0A518HI68_9BACT</name>
<organism evidence="3 4">
    <name type="scientific">Stieleria neptunia</name>
    <dbReference type="NCBI Taxonomy" id="2527979"/>
    <lineage>
        <taxon>Bacteria</taxon>
        <taxon>Pseudomonadati</taxon>
        <taxon>Planctomycetota</taxon>
        <taxon>Planctomycetia</taxon>
        <taxon>Pirellulales</taxon>
        <taxon>Pirellulaceae</taxon>
        <taxon>Stieleria</taxon>
    </lineage>
</organism>
<dbReference type="Proteomes" id="UP000319004">
    <property type="component" value="Chromosome"/>
</dbReference>
<keyword evidence="2" id="KW-0472">Membrane</keyword>
<protein>
    <recommendedName>
        <fullName evidence="5">DoxX</fullName>
    </recommendedName>
</protein>
<evidence type="ECO:0000313" key="3">
    <source>
        <dbReference type="EMBL" id="QDV40470.1"/>
    </source>
</evidence>
<dbReference type="EMBL" id="CP037423">
    <property type="protein sequence ID" value="QDV40470.1"/>
    <property type="molecule type" value="Genomic_DNA"/>
</dbReference>
<reference evidence="3 4" key="1">
    <citation type="submission" date="2019-03" db="EMBL/GenBank/DDBJ databases">
        <title>Deep-cultivation of Planctomycetes and their phenomic and genomic characterization uncovers novel biology.</title>
        <authorList>
            <person name="Wiegand S."/>
            <person name="Jogler M."/>
            <person name="Boedeker C."/>
            <person name="Pinto D."/>
            <person name="Vollmers J."/>
            <person name="Rivas-Marin E."/>
            <person name="Kohn T."/>
            <person name="Peeters S.H."/>
            <person name="Heuer A."/>
            <person name="Rast P."/>
            <person name="Oberbeckmann S."/>
            <person name="Bunk B."/>
            <person name="Jeske O."/>
            <person name="Meyerdierks A."/>
            <person name="Storesund J.E."/>
            <person name="Kallscheuer N."/>
            <person name="Luecker S."/>
            <person name="Lage O.M."/>
            <person name="Pohl T."/>
            <person name="Merkel B.J."/>
            <person name="Hornburger P."/>
            <person name="Mueller R.-W."/>
            <person name="Bruemmer F."/>
            <person name="Labrenz M."/>
            <person name="Spormann A.M."/>
            <person name="Op den Camp H."/>
            <person name="Overmann J."/>
            <person name="Amann R."/>
            <person name="Jetten M.S.M."/>
            <person name="Mascher T."/>
            <person name="Medema M.H."/>
            <person name="Devos D.P."/>
            <person name="Kaster A.-K."/>
            <person name="Ovreas L."/>
            <person name="Rohde M."/>
            <person name="Galperin M.Y."/>
            <person name="Jogler C."/>
        </authorList>
    </citation>
    <scope>NUCLEOTIDE SEQUENCE [LARGE SCALE GENOMIC DNA]</scope>
    <source>
        <strain evidence="3 4">Enr13</strain>
    </source>
</reference>
<keyword evidence="2" id="KW-1133">Transmembrane helix</keyword>
<keyword evidence="4" id="KW-1185">Reference proteome</keyword>
<feature type="transmembrane region" description="Helical" evidence="2">
    <location>
        <begin position="110"/>
        <end position="128"/>
    </location>
</feature>
<evidence type="ECO:0000256" key="2">
    <source>
        <dbReference type="SAM" id="Phobius"/>
    </source>
</evidence>
<accession>A0A518HI68</accession>
<keyword evidence="2" id="KW-0812">Transmembrane</keyword>
<sequence length="167" mass="18517">MFASDSKLRPQLALCLLLMRLGITSVFLMWTIDKFVNPEHAAAVFKKFYMVPSLSSSLACAVGAIQLVFVIAFALGAMRNITYPIILLLHSVSTFSSFKQYADPWTYPHLLFFAAIPMLAACYTLWVLRRYDDYSVDGLRTRGAELRSRGSETGSSMATGLGGQDAR</sequence>
<feature type="transmembrane region" description="Helical" evidence="2">
    <location>
        <begin position="52"/>
        <end position="74"/>
    </location>
</feature>
<dbReference type="RefSeq" id="WP_197455693.1">
    <property type="nucleotide sequence ID" value="NZ_CP037423.1"/>
</dbReference>
<dbReference type="KEGG" id="snep:Enr13x_02760"/>
<evidence type="ECO:0008006" key="5">
    <source>
        <dbReference type="Google" id="ProtNLM"/>
    </source>
</evidence>
<gene>
    <name evidence="3" type="ORF">Enr13x_02760</name>
</gene>